<comment type="caution">
    <text evidence="1">The sequence shown here is derived from an EMBL/GenBank/DDBJ whole genome shotgun (WGS) entry which is preliminary data.</text>
</comment>
<dbReference type="RefSeq" id="WP_263942979.1">
    <property type="nucleotide sequence ID" value="NZ_JAOXMH010000003.1"/>
</dbReference>
<gene>
    <name evidence="1" type="ORF">OH718_05360</name>
</gene>
<sequence length="179" mass="19734">MNIKHKHAGHLIIVGGHAFKANDAGMWDLTDIWRTLGLSKTKQPGKWADIKKAKALRETGNIGFAKVGTVTKTEATKRAALSYAGWVSNEFESMVYDAFEAILELPEVAALVADKMTALGNDYSATIIKRMTFNDKCDWKALKAPHKNTQQGLRAAVVRGNITHERALELGLKTKEVTQ</sequence>
<dbReference type="EMBL" id="JAOXML010000003">
    <property type="protein sequence ID" value="MCV4376020.1"/>
    <property type="molecule type" value="Genomic_DNA"/>
</dbReference>
<dbReference type="Proteomes" id="UP001207294">
    <property type="component" value="Unassembled WGS sequence"/>
</dbReference>
<proteinExistence type="predicted"/>
<name>A0ABT3BT36_9PSED</name>
<evidence type="ECO:0000313" key="2">
    <source>
        <dbReference type="Proteomes" id="UP001207294"/>
    </source>
</evidence>
<evidence type="ECO:0000313" key="1">
    <source>
        <dbReference type="EMBL" id="MCV4376020.1"/>
    </source>
</evidence>
<accession>A0ABT3BT36</accession>
<keyword evidence="2" id="KW-1185">Reference proteome</keyword>
<organism evidence="1 2">
    <name type="scientific">Pseudomonas capsici</name>
    <dbReference type="NCBI Taxonomy" id="2810614"/>
    <lineage>
        <taxon>Bacteria</taxon>
        <taxon>Pseudomonadati</taxon>
        <taxon>Pseudomonadota</taxon>
        <taxon>Gammaproteobacteria</taxon>
        <taxon>Pseudomonadales</taxon>
        <taxon>Pseudomonadaceae</taxon>
        <taxon>Pseudomonas</taxon>
    </lineage>
</organism>
<reference evidence="1 2" key="1">
    <citation type="submission" date="2022-10" db="EMBL/GenBank/DDBJ databases">
        <title>Characterization of Pseudomonas capsici strains from pepper and tomato in Georgia.</title>
        <authorList>
            <person name="Zhao M."/>
            <person name="Dutta B."/>
        </authorList>
    </citation>
    <scope>NUCLEOTIDE SEQUENCE [LARGE SCALE GENOMIC DNA]</scope>
    <source>
        <strain evidence="1 2">Pc20-5</strain>
    </source>
</reference>
<protein>
    <recommendedName>
        <fullName evidence="3">KilA N-terminal/APSES-type HTH DNA-binding domain-containing protein</fullName>
    </recommendedName>
</protein>
<evidence type="ECO:0008006" key="3">
    <source>
        <dbReference type="Google" id="ProtNLM"/>
    </source>
</evidence>